<sequence>MNQLFDEALWEKEWKTRGDTMVNTMRKAGVDPAKSFDPKAQIFNEQSFNEEGRKRSARILNWIEGQGVQFKDATVLDVGAASGVFTVPFLERGARVTAIESSLPQVELLKENTAAFTEQMAAIIPEPFEDIDVRERGWTKAFDFVFASMCPVIVDWESVEKLLLSAKQYCYISMPVSIPESSLTRELWPVLTGQPFKSKPLEMGYLLHLLYLKGYSYESLITREEKETEMSHAEALQEMLKRLPKLGLPGDERNQGLIADYLKQAYPTGKVTVKQGGRFGKVLIRLDNERMYDRGEA</sequence>
<evidence type="ECO:0000259" key="1">
    <source>
        <dbReference type="Pfam" id="PF08241"/>
    </source>
</evidence>
<reference evidence="2 3" key="1">
    <citation type="submission" date="2018-09" db="EMBL/GenBank/DDBJ databases">
        <title>Paenibacillus aracenensis nov. sp. isolated from a cave in southern Spain.</title>
        <authorList>
            <person name="Jurado V."/>
            <person name="Gutierrez-Patricio S."/>
            <person name="Gonzalez-Pimentel J.L."/>
            <person name="Miller A.Z."/>
            <person name="Laiz L."/>
            <person name="Saiz-Jimenez C."/>
        </authorList>
    </citation>
    <scope>NUCLEOTIDE SEQUENCE [LARGE SCALE GENOMIC DNA]</scope>
    <source>
        <strain evidence="2 3">JCM 19203</strain>
    </source>
</reference>
<evidence type="ECO:0000313" key="2">
    <source>
        <dbReference type="EMBL" id="RJX40504.1"/>
    </source>
</evidence>
<dbReference type="OrthoDB" id="9791837at2"/>
<dbReference type="GO" id="GO:0032259">
    <property type="term" value="P:methylation"/>
    <property type="evidence" value="ECO:0007669"/>
    <property type="project" value="UniProtKB-KW"/>
</dbReference>
<evidence type="ECO:0000313" key="3">
    <source>
        <dbReference type="Proteomes" id="UP000267798"/>
    </source>
</evidence>
<dbReference type="AlphaFoldDB" id="A0A3A6Q3L1"/>
<dbReference type="Pfam" id="PF08241">
    <property type="entry name" value="Methyltransf_11"/>
    <property type="match status" value="1"/>
</dbReference>
<organism evidence="2 3">
    <name type="scientific">Paenibacillus pinisoli</name>
    <dbReference type="NCBI Taxonomy" id="1276110"/>
    <lineage>
        <taxon>Bacteria</taxon>
        <taxon>Bacillati</taxon>
        <taxon>Bacillota</taxon>
        <taxon>Bacilli</taxon>
        <taxon>Bacillales</taxon>
        <taxon>Paenibacillaceae</taxon>
        <taxon>Paenibacillus</taxon>
    </lineage>
</organism>
<proteinExistence type="predicted"/>
<dbReference type="Gene3D" id="3.40.50.150">
    <property type="entry name" value="Vaccinia Virus protein VP39"/>
    <property type="match status" value="1"/>
</dbReference>
<dbReference type="EMBL" id="QXQB01000001">
    <property type="protein sequence ID" value="RJX40504.1"/>
    <property type="molecule type" value="Genomic_DNA"/>
</dbReference>
<dbReference type="CDD" id="cd02440">
    <property type="entry name" value="AdoMet_MTases"/>
    <property type="match status" value="1"/>
</dbReference>
<dbReference type="GO" id="GO:0008757">
    <property type="term" value="F:S-adenosylmethionine-dependent methyltransferase activity"/>
    <property type="evidence" value="ECO:0007669"/>
    <property type="project" value="InterPro"/>
</dbReference>
<protein>
    <submittedName>
        <fullName evidence="2">SAM-dependent methyltransferase</fullName>
    </submittedName>
</protein>
<dbReference type="InterPro" id="IPR013216">
    <property type="entry name" value="Methyltransf_11"/>
</dbReference>
<keyword evidence="2" id="KW-0489">Methyltransferase</keyword>
<keyword evidence="2" id="KW-0808">Transferase</keyword>
<feature type="domain" description="Methyltransferase type 11" evidence="1">
    <location>
        <begin position="76"/>
        <end position="164"/>
    </location>
</feature>
<comment type="caution">
    <text evidence="2">The sequence shown here is derived from an EMBL/GenBank/DDBJ whole genome shotgun (WGS) entry which is preliminary data.</text>
</comment>
<keyword evidence="3" id="KW-1185">Reference proteome</keyword>
<dbReference type="InterPro" id="IPR029063">
    <property type="entry name" value="SAM-dependent_MTases_sf"/>
</dbReference>
<dbReference type="SUPFAM" id="SSF53335">
    <property type="entry name" value="S-adenosyl-L-methionine-dependent methyltransferases"/>
    <property type="match status" value="1"/>
</dbReference>
<dbReference type="RefSeq" id="WP_120106048.1">
    <property type="nucleotide sequence ID" value="NZ_QXQB01000001.1"/>
</dbReference>
<gene>
    <name evidence="2" type="ORF">D3P09_00315</name>
</gene>
<name>A0A3A6Q3L1_9BACL</name>
<accession>A0A3A6Q3L1</accession>
<dbReference type="Proteomes" id="UP000267798">
    <property type="component" value="Unassembled WGS sequence"/>
</dbReference>